<dbReference type="EMBL" id="FMIO01000222">
    <property type="protein sequence ID" value="SCL88122.1"/>
    <property type="molecule type" value="Genomic_DNA"/>
</dbReference>
<evidence type="ECO:0000256" key="1">
    <source>
        <dbReference type="SAM" id="Phobius"/>
    </source>
</evidence>
<reference evidence="2 3" key="1">
    <citation type="submission" date="2016-08" db="EMBL/GenBank/DDBJ databases">
        <authorList>
            <consortium name="Pathogen Informatics"/>
        </authorList>
    </citation>
    <scope>NUCLEOTIDE SEQUENCE [LARGE SCALE GENOMIC DNA]</scope>
    <source>
        <strain evidence="2 3">DK</strain>
    </source>
</reference>
<name>A0A1D3L8W7_PLACE</name>
<evidence type="ECO:0000313" key="2">
    <source>
        <dbReference type="EMBL" id="SCL88122.1"/>
    </source>
</evidence>
<accession>A0A1D3L8W7</accession>
<gene>
    <name evidence="2" type="ORF">PCHDK_000511700</name>
</gene>
<dbReference type="Proteomes" id="UP000195879">
    <property type="component" value="Unassembled WGS sequence"/>
</dbReference>
<dbReference type="Pfam" id="PF06022">
    <property type="entry name" value="Cir_Bir_Yir"/>
    <property type="match status" value="1"/>
</dbReference>
<dbReference type="NCBIfam" id="TIGR01590">
    <property type="entry name" value="yir-bir-cir_Pla"/>
    <property type="match status" value="1"/>
</dbReference>
<organism evidence="2 3">
    <name type="scientific">Plasmodium chabaudi adami</name>
    <dbReference type="NCBI Taxonomy" id="5826"/>
    <lineage>
        <taxon>Eukaryota</taxon>
        <taxon>Sar</taxon>
        <taxon>Alveolata</taxon>
        <taxon>Apicomplexa</taxon>
        <taxon>Aconoidasida</taxon>
        <taxon>Haemosporida</taxon>
        <taxon>Plasmodiidae</taxon>
        <taxon>Plasmodium</taxon>
        <taxon>Plasmodium (Vinckeia)</taxon>
    </lineage>
</organism>
<dbReference type="AlphaFoldDB" id="A0A1D3L8W7"/>
<sequence>MSKKVCEAINSVNELFNVERNGSTRFIEYDHTLNAYCPIDKNLGKNKCHSDYHIVSSAFIALLTLFKKFDDDEDVLEDDKLAEYAILWLCYKINQEGHTFSNLNEFYNEYIKGIEKHFSEENGSEAYKSYKDIINNKIGSKTINIKETSKIYGELENLCKMYNAYNEKNKNCTNCSKNAKEFVKKFGILNDDPNHIKGSLYSQILLTLSKDYDNFKKKCNNCQSSDFPSLPEITPQKSFAQNPIEGSGNTFGQISIQSSDVITSRSPIASKLIPVLLTFAIPVFLGIAYKYSLFGFDKQRHRQYLREKLKKIKKKMASYV</sequence>
<keyword evidence="1" id="KW-0812">Transmembrane</keyword>
<dbReference type="InterPro" id="IPR006477">
    <property type="entry name" value="Yir_bir_cir"/>
</dbReference>
<feature type="transmembrane region" description="Helical" evidence="1">
    <location>
        <begin position="272"/>
        <end position="293"/>
    </location>
</feature>
<keyword evidence="1" id="KW-1133">Transmembrane helix</keyword>
<proteinExistence type="predicted"/>
<evidence type="ECO:0000313" key="3">
    <source>
        <dbReference type="Proteomes" id="UP000195879"/>
    </source>
</evidence>
<protein>
    <submittedName>
        <fullName evidence="2">Plasmodium variant antigen protein Cir/Yir/Bir, putative</fullName>
    </submittedName>
</protein>
<keyword evidence="1" id="KW-0472">Membrane</keyword>